<comment type="caution">
    <text evidence="10">The sequence shown here is derived from an EMBL/GenBank/DDBJ whole genome shotgun (WGS) entry which is preliminary data.</text>
</comment>
<protein>
    <submittedName>
        <fullName evidence="10">TIGR04211 family SH3 domain-containing protein</fullName>
    </submittedName>
</protein>
<keyword evidence="5 7" id="KW-0472">Membrane</keyword>
<feature type="domain" description="SH3b" evidence="9">
    <location>
        <begin position="29"/>
        <end position="99"/>
    </location>
</feature>
<reference evidence="10" key="1">
    <citation type="submission" date="2022-05" db="EMBL/GenBank/DDBJ databases">
        <authorList>
            <person name="Sun H.-N."/>
        </authorList>
    </citation>
    <scope>NUCLEOTIDE SEQUENCE</scope>
    <source>
        <strain evidence="10">HB14</strain>
    </source>
</reference>
<keyword evidence="4 7" id="KW-1133">Transmembrane helix</keyword>
<keyword evidence="3 8" id="KW-0732">Signal</keyword>
<keyword evidence="2 7" id="KW-0812">Transmembrane</keyword>
<dbReference type="Proteomes" id="UP001139319">
    <property type="component" value="Unassembled WGS sequence"/>
</dbReference>
<evidence type="ECO:0000259" key="9">
    <source>
        <dbReference type="PROSITE" id="PS51781"/>
    </source>
</evidence>
<gene>
    <name evidence="10" type="ORF">M6D89_05945</name>
</gene>
<feature type="chain" id="PRO_5040985924" evidence="8">
    <location>
        <begin position="25"/>
        <end position="234"/>
    </location>
</feature>
<evidence type="ECO:0000313" key="10">
    <source>
        <dbReference type="EMBL" id="MCP8898839.1"/>
    </source>
</evidence>
<dbReference type="Gene3D" id="2.30.30.40">
    <property type="entry name" value="SH3 Domains"/>
    <property type="match status" value="1"/>
</dbReference>
<reference evidence="10" key="2">
    <citation type="submission" date="2023-01" db="EMBL/GenBank/DDBJ databases">
        <title>Gilvimarinus xylanilyticus HB14 isolated from Caulerpa lentillifera aquaculture base in Hainan, China.</title>
        <authorList>
            <person name="Zhang Y.-J."/>
        </authorList>
    </citation>
    <scope>NUCLEOTIDE SEQUENCE</scope>
    <source>
        <strain evidence="10">HB14</strain>
    </source>
</reference>
<feature type="signal peptide" evidence="8">
    <location>
        <begin position="1"/>
        <end position="24"/>
    </location>
</feature>
<name>A0A9X2HXH7_9GAMM</name>
<dbReference type="NCBIfam" id="TIGR04211">
    <property type="entry name" value="SH3_and_anchor"/>
    <property type="match status" value="1"/>
</dbReference>
<evidence type="ECO:0000256" key="4">
    <source>
        <dbReference type="ARBA" id="ARBA00022989"/>
    </source>
</evidence>
<evidence type="ECO:0000256" key="5">
    <source>
        <dbReference type="ARBA" id="ARBA00023136"/>
    </source>
</evidence>
<dbReference type="SMART" id="SM00287">
    <property type="entry name" value="SH3b"/>
    <property type="match status" value="1"/>
</dbReference>
<dbReference type="AlphaFoldDB" id="A0A9X2HXH7"/>
<evidence type="ECO:0000256" key="6">
    <source>
        <dbReference type="SAM" id="Coils"/>
    </source>
</evidence>
<dbReference type="GO" id="GO:0016020">
    <property type="term" value="C:membrane"/>
    <property type="evidence" value="ECO:0007669"/>
    <property type="project" value="UniProtKB-SubCell"/>
</dbReference>
<feature type="coiled-coil region" evidence="6">
    <location>
        <begin position="105"/>
        <end position="191"/>
    </location>
</feature>
<organism evidence="10 11">
    <name type="scientific">Gilvimarinus xylanilyticus</name>
    <dbReference type="NCBI Taxonomy" id="2944139"/>
    <lineage>
        <taxon>Bacteria</taxon>
        <taxon>Pseudomonadati</taxon>
        <taxon>Pseudomonadota</taxon>
        <taxon>Gammaproteobacteria</taxon>
        <taxon>Cellvibrionales</taxon>
        <taxon>Cellvibrionaceae</taxon>
        <taxon>Gilvimarinus</taxon>
    </lineage>
</organism>
<keyword evidence="6" id="KW-0175">Coiled coil</keyword>
<evidence type="ECO:0000256" key="2">
    <source>
        <dbReference type="ARBA" id="ARBA00022692"/>
    </source>
</evidence>
<evidence type="ECO:0000256" key="1">
    <source>
        <dbReference type="ARBA" id="ARBA00004167"/>
    </source>
</evidence>
<evidence type="ECO:0000313" key="11">
    <source>
        <dbReference type="Proteomes" id="UP001139319"/>
    </source>
</evidence>
<feature type="transmembrane region" description="Helical" evidence="7">
    <location>
        <begin position="204"/>
        <end position="221"/>
    </location>
</feature>
<sequence>MINSNRTSTPLLAMLLCVMSCVFAAHSAAQQLYIADELRVPLRSGMGGQYRIIHRGLVSGTQLQQLQTGTDDSGVEWTQVRTPEGQEGWLRSQYLLNEPTAAIKLARLEEKMSQLDGDQSQLLQTNDQLSEDKARLEGSVEDLQTQLQQVQSEYANLKKLSANAITLNQRHKELNENYQLLQTRAEVLKADNERLQTGQRYREWLFGAGILITGIILSLILQSMGRRKRRSEWG</sequence>
<dbReference type="Gene3D" id="6.10.250.370">
    <property type="match status" value="1"/>
</dbReference>
<evidence type="ECO:0000256" key="3">
    <source>
        <dbReference type="ARBA" id="ARBA00022729"/>
    </source>
</evidence>
<dbReference type="EMBL" id="JAMFTH010000001">
    <property type="protein sequence ID" value="MCP8898839.1"/>
    <property type="molecule type" value="Genomic_DNA"/>
</dbReference>
<dbReference type="PROSITE" id="PS51781">
    <property type="entry name" value="SH3B"/>
    <property type="match status" value="1"/>
</dbReference>
<evidence type="ECO:0000256" key="7">
    <source>
        <dbReference type="SAM" id="Phobius"/>
    </source>
</evidence>
<keyword evidence="11" id="KW-1185">Reference proteome</keyword>
<dbReference type="InterPro" id="IPR003646">
    <property type="entry name" value="SH3-like_bac-type"/>
</dbReference>
<dbReference type="RefSeq" id="WP_253967106.1">
    <property type="nucleotide sequence ID" value="NZ_JAMFTH010000001.1"/>
</dbReference>
<accession>A0A9X2HXH7</accession>
<proteinExistence type="predicted"/>
<comment type="subcellular location">
    <subcellularLocation>
        <location evidence="1">Membrane</location>
        <topology evidence="1">Single-pass membrane protein</topology>
    </subcellularLocation>
</comment>
<evidence type="ECO:0000256" key="8">
    <source>
        <dbReference type="SAM" id="SignalP"/>
    </source>
</evidence>
<dbReference type="InterPro" id="IPR016476">
    <property type="entry name" value="SH3_dom_pro"/>
</dbReference>